<dbReference type="SUPFAM" id="SSF46626">
    <property type="entry name" value="Cytochrome c"/>
    <property type="match status" value="1"/>
</dbReference>
<dbReference type="GO" id="GO:0046872">
    <property type="term" value="F:metal ion binding"/>
    <property type="evidence" value="ECO:0007669"/>
    <property type="project" value="UniProtKB-KW"/>
</dbReference>
<keyword evidence="3 4" id="KW-0408">Iron</keyword>
<evidence type="ECO:0000256" key="5">
    <source>
        <dbReference type="SAM" id="SignalP"/>
    </source>
</evidence>
<accession>A0A1I1UFW0</accession>
<organism evidence="7 8">
    <name type="scientific">Roseivivax sediminis</name>
    <dbReference type="NCBI Taxonomy" id="936889"/>
    <lineage>
        <taxon>Bacteria</taxon>
        <taxon>Pseudomonadati</taxon>
        <taxon>Pseudomonadota</taxon>
        <taxon>Alphaproteobacteria</taxon>
        <taxon>Rhodobacterales</taxon>
        <taxon>Roseobacteraceae</taxon>
        <taxon>Roseivivax</taxon>
    </lineage>
</organism>
<dbReference type="GO" id="GO:0009055">
    <property type="term" value="F:electron transfer activity"/>
    <property type="evidence" value="ECO:0007669"/>
    <property type="project" value="InterPro"/>
</dbReference>
<evidence type="ECO:0000256" key="4">
    <source>
        <dbReference type="PROSITE-ProRule" id="PRU00433"/>
    </source>
</evidence>
<keyword evidence="2 4" id="KW-0479">Metal-binding</keyword>
<feature type="chain" id="PRO_5009301884" evidence="5">
    <location>
        <begin position="20"/>
        <end position="135"/>
    </location>
</feature>
<dbReference type="EMBL" id="FOMS01000002">
    <property type="protein sequence ID" value="SFD69742.1"/>
    <property type="molecule type" value="Genomic_DNA"/>
</dbReference>
<gene>
    <name evidence="7" type="ORF">SAMN04515678_102333</name>
</gene>
<keyword evidence="8" id="KW-1185">Reference proteome</keyword>
<dbReference type="RefSeq" id="WP_149754719.1">
    <property type="nucleotide sequence ID" value="NZ_FOMS01000002.1"/>
</dbReference>
<evidence type="ECO:0000313" key="7">
    <source>
        <dbReference type="EMBL" id="SFD69742.1"/>
    </source>
</evidence>
<reference evidence="7 8" key="1">
    <citation type="submission" date="2016-10" db="EMBL/GenBank/DDBJ databases">
        <authorList>
            <person name="Varghese N."/>
            <person name="Submissions S."/>
        </authorList>
    </citation>
    <scope>NUCLEOTIDE SEQUENCE [LARGE SCALE GENOMIC DNA]</scope>
    <source>
        <strain evidence="8">YIM D21,KCTC 23444,ACCC 10710</strain>
    </source>
</reference>
<dbReference type="Proteomes" id="UP000325289">
    <property type="component" value="Unassembled WGS sequence"/>
</dbReference>
<dbReference type="AlphaFoldDB" id="A0A1I1UFW0"/>
<sequence>MIRKLSVLLACLLAGPAPAQDAAAGARAFAACTACHAVIAPDGTVLRGGGRAGPNLYGAAGALAGRQAGFNYSPWLRRLGDAGVHWTPDTFAAYLRNPTEFTKAQLGESSARSRMAFRMDRSAADIHAYLASLER</sequence>
<evidence type="ECO:0000313" key="8">
    <source>
        <dbReference type="Proteomes" id="UP000325289"/>
    </source>
</evidence>
<dbReference type="GO" id="GO:0020037">
    <property type="term" value="F:heme binding"/>
    <property type="evidence" value="ECO:0007669"/>
    <property type="project" value="InterPro"/>
</dbReference>
<dbReference type="OrthoDB" id="9805828at2"/>
<dbReference type="InterPro" id="IPR036909">
    <property type="entry name" value="Cyt_c-like_dom_sf"/>
</dbReference>
<evidence type="ECO:0000256" key="3">
    <source>
        <dbReference type="ARBA" id="ARBA00023004"/>
    </source>
</evidence>
<proteinExistence type="predicted"/>
<name>A0A1I1UFW0_9RHOB</name>
<feature type="domain" description="Cytochrome c" evidence="6">
    <location>
        <begin position="20"/>
        <end position="134"/>
    </location>
</feature>
<dbReference type="InterPro" id="IPR009056">
    <property type="entry name" value="Cyt_c-like_dom"/>
</dbReference>
<dbReference type="PROSITE" id="PS51007">
    <property type="entry name" value="CYTC"/>
    <property type="match status" value="1"/>
</dbReference>
<keyword evidence="1 4" id="KW-0349">Heme</keyword>
<evidence type="ECO:0000259" key="6">
    <source>
        <dbReference type="PROSITE" id="PS51007"/>
    </source>
</evidence>
<protein>
    <submittedName>
        <fullName evidence="7">Cytochrome c</fullName>
    </submittedName>
</protein>
<evidence type="ECO:0000256" key="2">
    <source>
        <dbReference type="ARBA" id="ARBA00022723"/>
    </source>
</evidence>
<keyword evidence="5" id="KW-0732">Signal</keyword>
<dbReference type="Gene3D" id="1.10.760.10">
    <property type="entry name" value="Cytochrome c-like domain"/>
    <property type="match status" value="1"/>
</dbReference>
<feature type="signal peptide" evidence="5">
    <location>
        <begin position="1"/>
        <end position="19"/>
    </location>
</feature>
<evidence type="ECO:0000256" key="1">
    <source>
        <dbReference type="ARBA" id="ARBA00022617"/>
    </source>
</evidence>